<dbReference type="Proteomes" id="UP001177670">
    <property type="component" value="Unassembled WGS sequence"/>
</dbReference>
<evidence type="ECO:0000313" key="2">
    <source>
        <dbReference type="EMBL" id="KAK1118383.1"/>
    </source>
</evidence>
<evidence type="ECO:0000256" key="1">
    <source>
        <dbReference type="SAM" id="MobiDB-lite"/>
    </source>
</evidence>
<name>A0AA40FGB2_9HYME</name>
<protein>
    <submittedName>
        <fullName evidence="2">Uncharacterized protein</fullName>
    </submittedName>
</protein>
<evidence type="ECO:0000313" key="3">
    <source>
        <dbReference type="Proteomes" id="UP001177670"/>
    </source>
</evidence>
<feature type="region of interest" description="Disordered" evidence="1">
    <location>
        <begin position="48"/>
        <end position="97"/>
    </location>
</feature>
<proteinExistence type="predicted"/>
<feature type="non-terminal residue" evidence="2">
    <location>
        <position position="97"/>
    </location>
</feature>
<feature type="compositionally biased region" description="Gly residues" evidence="1">
    <location>
        <begin position="48"/>
        <end position="62"/>
    </location>
</feature>
<organism evidence="2 3">
    <name type="scientific">Melipona bicolor</name>
    <dbReference type="NCBI Taxonomy" id="60889"/>
    <lineage>
        <taxon>Eukaryota</taxon>
        <taxon>Metazoa</taxon>
        <taxon>Ecdysozoa</taxon>
        <taxon>Arthropoda</taxon>
        <taxon>Hexapoda</taxon>
        <taxon>Insecta</taxon>
        <taxon>Pterygota</taxon>
        <taxon>Neoptera</taxon>
        <taxon>Endopterygota</taxon>
        <taxon>Hymenoptera</taxon>
        <taxon>Apocrita</taxon>
        <taxon>Aculeata</taxon>
        <taxon>Apoidea</taxon>
        <taxon>Anthophila</taxon>
        <taxon>Apidae</taxon>
        <taxon>Melipona</taxon>
    </lineage>
</organism>
<dbReference type="AlphaFoldDB" id="A0AA40FGB2"/>
<comment type="caution">
    <text evidence="2">The sequence shown here is derived from an EMBL/GenBank/DDBJ whole genome shotgun (WGS) entry which is preliminary data.</text>
</comment>
<dbReference type="EMBL" id="JAHYIQ010000043">
    <property type="protein sequence ID" value="KAK1118383.1"/>
    <property type="molecule type" value="Genomic_DNA"/>
</dbReference>
<accession>A0AA40FGB2</accession>
<gene>
    <name evidence="2" type="ORF">K0M31_015083</name>
</gene>
<reference evidence="2" key="1">
    <citation type="submission" date="2021-10" db="EMBL/GenBank/DDBJ databases">
        <title>Melipona bicolor Genome sequencing and assembly.</title>
        <authorList>
            <person name="Araujo N.S."/>
            <person name="Arias M.C."/>
        </authorList>
    </citation>
    <scope>NUCLEOTIDE SEQUENCE</scope>
    <source>
        <strain evidence="2">USP_2M_L1-L4_2017</strain>
        <tissue evidence="2">Whole body</tissue>
    </source>
</reference>
<keyword evidence="3" id="KW-1185">Reference proteome</keyword>
<sequence>METLLQQQQNSESHLKLSCSTSRIQQLSNSAISAVCYLISAIFERGGGGGGGRGGGGGGGGAPQKADVLGIDEARGAPPLPRSPYLGRSTPNAADTA</sequence>